<evidence type="ECO:0000256" key="3">
    <source>
        <dbReference type="ARBA" id="ARBA00022553"/>
    </source>
</evidence>
<dbReference type="InterPro" id="IPR005467">
    <property type="entry name" value="His_kinase_dom"/>
</dbReference>
<keyword evidence="10" id="KW-0812">Transmembrane</keyword>
<comment type="caution">
    <text evidence="13">The sequence shown here is derived from an EMBL/GenBank/DDBJ whole genome shotgun (WGS) entry which is preliminary data.</text>
</comment>
<keyword evidence="5" id="KW-0547">Nucleotide-binding</keyword>
<dbReference type="InterPro" id="IPR036097">
    <property type="entry name" value="HisK_dim/P_sf"/>
</dbReference>
<dbReference type="PRINTS" id="PR00344">
    <property type="entry name" value="BCTRLSENSOR"/>
</dbReference>
<dbReference type="EC" id="2.7.13.3" evidence="2"/>
<dbReference type="Gene3D" id="3.30.565.10">
    <property type="entry name" value="Histidine kinase-like ATPase, C-terminal domain"/>
    <property type="match status" value="1"/>
</dbReference>
<gene>
    <name evidence="13" type="ORF">JI741_09410</name>
</gene>
<dbReference type="PROSITE" id="PS50109">
    <property type="entry name" value="HIS_KIN"/>
    <property type="match status" value="1"/>
</dbReference>
<accession>A0ABS1KQC4</accession>
<feature type="coiled-coil region" evidence="9">
    <location>
        <begin position="301"/>
        <end position="328"/>
    </location>
</feature>
<evidence type="ECO:0000256" key="5">
    <source>
        <dbReference type="ARBA" id="ARBA00022741"/>
    </source>
</evidence>
<dbReference type="InterPro" id="IPR036890">
    <property type="entry name" value="HATPase_C_sf"/>
</dbReference>
<dbReference type="EMBL" id="JAERRB010000003">
    <property type="protein sequence ID" value="MBL0741437.1"/>
    <property type="molecule type" value="Genomic_DNA"/>
</dbReference>
<evidence type="ECO:0000313" key="14">
    <source>
        <dbReference type="Proteomes" id="UP000613030"/>
    </source>
</evidence>
<comment type="catalytic activity">
    <reaction evidence="1">
        <text>ATP + protein L-histidine = ADP + protein N-phospho-L-histidine.</text>
        <dbReference type="EC" id="2.7.13.3"/>
    </reaction>
</comment>
<evidence type="ECO:0000256" key="2">
    <source>
        <dbReference type="ARBA" id="ARBA00012438"/>
    </source>
</evidence>
<dbReference type="RefSeq" id="WP_202008817.1">
    <property type="nucleotide sequence ID" value="NZ_JAERRB010000003.1"/>
</dbReference>
<keyword evidence="14" id="KW-1185">Reference proteome</keyword>
<evidence type="ECO:0000256" key="8">
    <source>
        <dbReference type="ARBA" id="ARBA00023012"/>
    </source>
</evidence>
<reference evidence="13 14" key="1">
    <citation type="submission" date="2021-01" db="EMBL/GenBank/DDBJ databases">
        <title>Chryseolinea sp. Jin1 Genome sequencing and assembly.</title>
        <authorList>
            <person name="Kim I."/>
        </authorList>
    </citation>
    <scope>NUCLEOTIDE SEQUENCE [LARGE SCALE GENOMIC DNA]</scope>
    <source>
        <strain evidence="13 14">Jin1</strain>
    </source>
</reference>
<evidence type="ECO:0000256" key="11">
    <source>
        <dbReference type="SAM" id="SignalP"/>
    </source>
</evidence>
<evidence type="ECO:0000256" key="7">
    <source>
        <dbReference type="ARBA" id="ARBA00022840"/>
    </source>
</evidence>
<feature type="signal peptide" evidence="11">
    <location>
        <begin position="1"/>
        <end position="40"/>
    </location>
</feature>
<evidence type="ECO:0000259" key="12">
    <source>
        <dbReference type="PROSITE" id="PS50109"/>
    </source>
</evidence>
<keyword evidence="11" id="KW-0732">Signal</keyword>
<evidence type="ECO:0000256" key="4">
    <source>
        <dbReference type="ARBA" id="ARBA00022679"/>
    </source>
</evidence>
<keyword evidence="9" id="KW-0175">Coiled coil</keyword>
<dbReference type="GO" id="GO:0016301">
    <property type="term" value="F:kinase activity"/>
    <property type="evidence" value="ECO:0007669"/>
    <property type="project" value="UniProtKB-KW"/>
</dbReference>
<feature type="transmembrane region" description="Helical" evidence="10">
    <location>
        <begin position="415"/>
        <end position="435"/>
    </location>
</feature>
<feature type="chain" id="PRO_5045755666" description="histidine kinase" evidence="11">
    <location>
        <begin position="41"/>
        <end position="707"/>
    </location>
</feature>
<dbReference type="InterPro" id="IPR003594">
    <property type="entry name" value="HATPase_dom"/>
</dbReference>
<dbReference type="SMART" id="SM00388">
    <property type="entry name" value="HisKA"/>
    <property type="match status" value="1"/>
</dbReference>
<feature type="domain" description="Histidine kinase" evidence="12">
    <location>
        <begin position="484"/>
        <end position="695"/>
    </location>
</feature>
<dbReference type="PANTHER" id="PTHR42878">
    <property type="entry name" value="TWO-COMPONENT HISTIDINE KINASE"/>
    <property type="match status" value="1"/>
</dbReference>
<evidence type="ECO:0000313" key="13">
    <source>
        <dbReference type="EMBL" id="MBL0741437.1"/>
    </source>
</evidence>
<keyword evidence="3" id="KW-0597">Phosphoprotein</keyword>
<evidence type="ECO:0000256" key="6">
    <source>
        <dbReference type="ARBA" id="ARBA00022777"/>
    </source>
</evidence>
<evidence type="ECO:0000256" key="1">
    <source>
        <dbReference type="ARBA" id="ARBA00000085"/>
    </source>
</evidence>
<keyword evidence="6 13" id="KW-0418">Kinase</keyword>
<sequence length="707" mass="80176">MKRPLKHKTNHHNANRPAKNFRRCATLLAVLLLSVTASTAQLRQLVQVKTFDEKLQPLKNVEVSINNKEFISTGNKGVVFTELTESDLPVKTIKIKNEQFEASAWNYSKSILEIVIRKKNYQVAIVTFKDQNNVPLGNLPVTFKGKKTTQVSTNAEGKIEIPLALDEKLNSADQFTAKGYDVISFQGGDKEGVVTATLVKPVVTPTTDPVVASTATKPTTPQNAVTSKDYFKDFDISKLDSIQSLTVFYAIFKNLSIKTMDAETKARLDAKFKQLVAQLQDSVRMDRDAFVGRISDSSFVSEDIKNLLKQATIENQSLKTQRTDFDERIRIIDRKLSKGIMNLDENTRAMLFSDLMALEQLLNENESRFYKNLSDYRQIINGLKEKYFDFRKLETKLSESEARRLEEQRTFRRQLIGISVVVVAFAILIVLLITFSTRLRKQKKELIVANAEVKRINENLELIVQDRTRSLAESNRELDTFLYRASHDLRSPVCSIIGLCNIAIHLSNGEPKELVERVVNTTEGMDKLLKKLSIISEINQPTGYSSITLTDIVEDVQYKFRNLIAEKHVQFLVDCPADIVFQSYPNLIEVVITNLVENALIFSLMRDGQQARVEFKAAVKDDQLEFMVRDNGIGLDDMIRPRLFDMFFKGHPDSKGNGLGLYIVQKSVQALEGSIVVKSERDVFTEFVVRLPLKTVPVSEKWKAEVA</sequence>
<dbReference type="SUPFAM" id="SSF47384">
    <property type="entry name" value="Homodimeric domain of signal transducing histidine kinase"/>
    <property type="match status" value="1"/>
</dbReference>
<dbReference type="SMART" id="SM00387">
    <property type="entry name" value="HATPase_c"/>
    <property type="match status" value="1"/>
</dbReference>
<dbReference type="CDD" id="cd00082">
    <property type="entry name" value="HisKA"/>
    <property type="match status" value="1"/>
</dbReference>
<evidence type="ECO:0000256" key="9">
    <source>
        <dbReference type="SAM" id="Coils"/>
    </source>
</evidence>
<dbReference type="InterPro" id="IPR050351">
    <property type="entry name" value="BphY/WalK/GraS-like"/>
</dbReference>
<proteinExistence type="predicted"/>
<keyword evidence="4" id="KW-0808">Transferase</keyword>
<dbReference type="SUPFAM" id="SSF55874">
    <property type="entry name" value="ATPase domain of HSP90 chaperone/DNA topoisomerase II/histidine kinase"/>
    <property type="match status" value="1"/>
</dbReference>
<dbReference type="Pfam" id="PF02518">
    <property type="entry name" value="HATPase_c"/>
    <property type="match status" value="1"/>
</dbReference>
<dbReference type="InterPro" id="IPR004358">
    <property type="entry name" value="Sig_transdc_His_kin-like_C"/>
</dbReference>
<evidence type="ECO:0000256" key="10">
    <source>
        <dbReference type="SAM" id="Phobius"/>
    </source>
</evidence>
<keyword evidence="10" id="KW-1133">Transmembrane helix</keyword>
<protein>
    <recommendedName>
        <fullName evidence="2">histidine kinase</fullName>
        <ecNumber evidence="2">2.7.13.3</ecNumber>
    </recommendedName>
</protein>
<keyword evidence="10" id="KW-0472">Membrane</keyword>
<name>A0ABS1KQC4_9BACT</name>
<dbReference type="InterPro" id="IPR003661">
    <property type="entry name" value="HisK_dim/P_dom"/>
</dbReference>
<organism evidence="13 14">
    <name type="scientific">Chryseolinea lacunae</name>
    <dbReference type="NCBI Taxonomy" id="2801331"/>
    <lineage>
        <taxon>Bacteria</taxon>
        <taxon>Pseudomonadati</taxon>
        <taxon>Bacteroidota</taxon>
        <taxon>Cytophagia</taxon>
        <taxon>Cytophagales</taxon>
        <taxon>Fulvivirgaceae</taxon>
        <taxon>Chryseolinea</taxon>
    </lineage>
</organism>
<keyword evidence="8" id="KW-0902">Two-component regulatory system</keyword>
<dbReference type="PANTHER" id="PTHR42878:SF7">
    <property type="entry name" value="SENSOR HISTIDINE KINASE GLRK"/>
    <property type="match status" value="1"/>
</dbReference>
<dbReference type="Proteomes" id="UP000613030">
    <property type="component" value="Unassembled WGS sequence"/>
</dbReference>
<keyword evidence="7" id="KW-0067">ATP-binding</keyword>
<dbReference type="Gene3D" id="1.10.287.130">
    <property type="match status" value="1"/>
</dbReference>